<dbReference type="RefSeq" id="WP_075085115.1">
    <property type="nucleotide sequence ID" value="NZ_CP042912.1"/>
</dbReference>
<evidence type="ECO:0000256" key="2">
    <source>
        <dbReference type="ARBA" id="ARBA00004370"/>
    </source>
</evidence>
<dbReference type="EMBL" id="CP042912">
    <property type="protein sequence ID" value="QEG20957.1"/>
    <property type="molecule type" value="Genomic_DNA"/>
</dbReference>
<feature type="binding site" evidence="11">
    <location>
        <position position="92"/>
    </location>
    <ligand>
        <name>FMN</name>
        <dbReference type="ChEBI" id="CHEBI:58210"/>
    </ligand>
</feature>
<feature type="binding site" evidence="11">
    <location>
        <begin position="117"/>
        <end position="121"/>
    </location>
    <ligand>
        <name>substrate</name>
    </ligand>
</feature>
<feature type="binding site" evidence="11">
    <location>
        <begin position="68"/>
        <end position="72"/>
    </location>
    <ligand>
        <name>FMN</name>
        <dbReference type="ChEBI" id="CHEBI:58210"/>
    </ligand>
</feature>
<evidence type="ECO:0000256" key="5">
    <source>
        <dbReference type="ARBA" id="ARBA00022630"/>
    </source>
</evidence>
<feature type="binding site" evidence="11">
    <location>
        <position position="181"/>
    </location>
    <ligand>
        <name>substrate</name>
    </ligand>
</feature>
<dbReference type="GO" id="GO:0005886">
    <property type="term" value="C:plasma membrane"/>
    <property type="evidence" value="ECO:0007669"/>
    <property type="project" value="UniProtKB-SubCell"/>
</dbReference>
<accession>A0A5B9P346</accession>
<feature type="active site" description="Nucleophile" evidence="11">
    <location>
        <position position="184"/>
    </location>
</feature>
<evidence type="ECO:0000256" key="3">
    <source>
        <dbReference type="ARBA" id="ARBA00005161"/>
    </source>
</evidence>
<dbReference type="AlphaFoldDB" id="A0A5B9P346"/>
<evidence type="ECO:0000256" key="4">
    <source>
        <dbReference type="ARBA" id="ARBA00005359"/>
    </source>
</evidence>
<dbReference type="UniPathway" id="UPA00070">
    <property type="reaction ID" value="UER00946"/>
</dbReference>
<reference evidence="13 14" key="1">
    <citation type="submission" date="2019-08" db="EMBL/GenBank/DDBJ databases">
        <title>Deep-cultivation of Planctomycetes and their phenomic and genomic characterization uncovers novel biology.</title>
        <authorList>
            <person name="Wiegand S."/>
            <person name="Jogler M."/>
            <person name="Boedeker C."/>
            <person name="Pinto D."/>
            <person name="Vollmers J."/>
            <person name="Rivas-Marin E."/>
            <person name="Kohn T."/>
            <person name="Peeters S.H."/>
            <person name="Heuer A."/>
            <person name="Rast P."/>
            <person name="Oberbeckmann S."/>
            <person name="Bunk B."/>
            <person name="Jeske O."/>
            <person name="Meyerdierks A."/>
            <person name="Storesund J.E."/>
            <person name="Kallscheuer N."/>
            <person name="Luecker S."/>
            <person name="Lage O.M."/>
            <person name="Pohl T."/>
            <person name="Merkel B.J."/>
            <person name="Hornburger P."/>
            <person name="Mueller R.-W."/>
            <person name="Bruemmer F."/>
            <person name="Labrenz M."/>
            <person name="Spormann A.M."/>
            <person name="Op den Camp H."/>
            <person name="Overmann J."/>
            <person name="Amann R."/>
            <person name="Jetten M.S.M."/>
            <person name="Mascher T."/>
            <person name="Medema M.H."/>
            <person name="Devos D.P."/>
            <person name="Kaster A.-K."/>
            <person name="Ovreas L."/>
            <person name="Rohde M."/>
            <person name="Galperin M.Y."/>
            <person name="Jogler C."/>
        </authorList>
    </citation>
    <scope>NUCLEOTIDE SEQUENCE [LARGE SCALE GENOMIC DNA]</scope>
    <source>
        <strain evidence="13 14">FC18</strain>
    </source>
</reference>
<feature type="domain" description="Dihydroorotate dehydrogenase catalytic" evidence="12">
    <location>
        <begin position="51"/>
        <end position="353"/>
    </location>
</feature>
<dbReference type="OrthoDB" id="9794954at2"/>
<dbReference type="Gene3D" id="3.20.20.70">
    <property type="entry name" value="Aldolase class I"/>
    <property type="match status" value="1"/>
</dbReference>
<feature type="binding site" evidence="11">
    <location>
        <position position="186"/>
    </location>
    <ligand>
        <name>substrate</name>
    </ligand>
</feature>
<feature type="binding site" evidence="11">
    <location>
        <position position="227"/>
    </location>
    <ligand>
        <name>FMN</name>
        <dbReference type="ChEBI" id="CHEBI:58210"/>
    </ligand>
</feature>
<evidence type="ECO:0000256" key="1">
    <source>
        <dbReference type="ARBA" id="ARBA00003125"/>
    </source>
</evidence>
<feature type="binding site" evidence="11">
    <location>
        <begin position="256"/>
        <end position="257"/>
    </location>
    <ligand>
        <name>substrate</name>
    </ligand>
</feature>
<feature type="binding site" evidence="11">
    <location>
        <position position="310"/>
    </location>
    <ligand>
        <name>FMN</name>
        <dbReference type="ChEBI" id="CHEBI:58210"/>
    </ligand>
</feature>
<organism evidence="13 14">
    <name type="scientific">Mariniblastus fucicola</name>
    <dbReference type="NCBI Taxonomy" id="980251"/>
    <lineage>
        <taxon>Bacteria</taxon>
        <taxon>Pseudomonadati</taxon>
        <taxon>Planctomycetota</taxon>
        <taxon>Planctomycetia</taxon>
        <taxon>Pirellulales</taxon>
        <taxon>Pirellulaceae</taxon>
        <taxon>Mariniblastus</taxon>
    </lineage>
</organism>
<dbReference type="InterPro" id="IPR013785">
    <property type="entry name" value="Aldolase_TIM"/>
</dbReference>
<comment type="function">
    <text evidence="1 11">Catalyzes the conversion of dihydroorotate to orotate with quinone as electron acceptor.</text>
</comment>
<feature type="binding site" evidence="11">
    <location>
        <position position="181"/>
    </location>
    <ligand>
        <name>FMN</name>
        <dbReference type="ChEBI" id="CHEBI:58210"/>
    </ligand>
</feature>
<evidence type="ECO:0000256" key="7">
    <source>
        <dbReference type="ARBA" id="ARBA00022975"/>
    </source>
</evidence>
<dbReference type="InterPro" id="IPR001295">
    <property type="entry name" value="Dihydroorotate_DH_CS"/>
</dbReference>
<dbReference type="PROSITE" id="PS00912">
    <property type="entry name" value="DHODEHASE_2"/>
    <property type="match status" value="1"/>
</dbReference>
<dbReference type="Pfam" id="PF01180">
    <property type="entry name" value="DHO_dh"/>
    <property type="match status" value="1"/>
</dbReference>
<comment type="catalytic activity">
    <reaction evidence="10 11">
        <text>(S)-dihydroorotate + a quinone = orotate + a quinol</text>
        <dbReference type="Rhea" id="RHEA:30187"/>
        <dbReference type="ChEBI" id="CHEBI:24646"/>
        <dbReference type="ChEBI" id="CHEBI:30839"/>
        <dbReference type="ChEBI" id="CHEBI:30864"/>
        <dbReference type="ChEBI" id="CHEBI:132124"/>
        <dbReference type="EC" id="1.3.5.2"/>
    </reaction>
</comment>
<dbReference type="STRING" id="980251.GCA_001642875_02893"/>
<name>A0A5B9P346_9BACT</name>
<comment type="subunit">
    <text evidence="11">Monomer.</text>
</comment>
<dbReference type="GO" id="GO:0106430">
    <property type="term" value="F:dihydroorotate dehydrogenase (quinone) activity"/>
    <property type="evidence" value="ECO:0007669"/>
    <property type="project" value="UniProtKB-EC"/>
</dbReference>
<keyword evidence="5 11" id="KW-0285">Flavoprotein</keyword>
<evidence type="ECO:0000256" key="6">
    <source>
        <dbReference type="ARBA" id="ARBA00022643"/>
    </source>
</evidence>
<dbReference type="KEGG" id="mff:MFFC18_08080"/>
<dbReference type="InterPro" id="IPR005720">
    <property type="entry name" value="Dihydroorotate_DH_cat"/>
</dbReference>
<feature type="binding site" evidence="11">
    <location>
        <begin position="331"/>
        <end position="332"/>
    </location>
    <ligand>
        <name>FMN</name>
        <dbReference type="ChEBI" id="CHEBI:58210"/>
    </ligand>
</feature>
<dbReference type="PROSITE" id="PS00911">
    <property type="entry name" value="DHODEHASE_1"/>
    <property type="match status" value="1"/>
</dbReference>
<comment type="pathway">
    <text evidence="3 11">Pyrimidine metabolism; UMP biosynthesis via de novo pathway; orotate from (S)-dihydroorotate (quinone route): step 1/1.</text>
</comment>
<dbReference type="NCBIfam" id="NF003652">
    <property type="entry name" value="PRK05286.2-5"/>
    <property type="match status" value="1"/>
</dbReference>
<dbReference type="CDD" id="cd04738">
    <property type="entry name" value="DHOD_2_like"/>
    <property type="match status" value="1"/>
</dbReference>
<sequence length="370" mass="39757">MFWRSVGRSVLFKLPAEWTHHFSMGTFAGLSSLPAIPSLIRSQYTVNDPKLKTECFGLSFSNPVGLAAGFDKDAKWFPELANLGFSHIEVGTLTGQAQPGNPKPRLFRLPADQAIINRMGFNNEGADAAAKRLASTPKARASDVLGINIGKTKVVPVDEATDDYLFSFERLFSYADYFTINVSSPNTPGLRELQNREPLIKLLNALQDLNAQLAADHEIARKPILLKIAPDLGDGQLEDIVSIVKETKLSGLIATNTTIARDGLKSPSATVEGIGNGGLSGAPLTVRSREIVSRAFKLADGSFPIIGVGGIMNGDDAWEMICSGASLVQIYTGFIYGGPSIVKEINKTILRRLNESGLNSVAEAVGRNAN</sequence>
<keyword evidence="8 11" id="KW-0560">Oxidoreductase</keyword>
<feature type="binding site" evidence="11">
    <location>
        <position position="255"/>
    </location>
    <ligand>
        <name>FMN</name>
        <dbReference type="ChEBI" id="CHEBI:58210"/>
    </ligand>
</feature>
<keyword evidence="9 11" id="KW-0472">Membrane</keyword>
<dbReference type="GO" id="GO:0005737">
    <property type="term" value="C:cytoplasm"/>
    <property type="evidence" value="ECO:0007669"/>
    <property type="project" value="InterPro"/>
</dbReference>
<protein>
    <recommendedName>
        <fullName evidence="11">Dihydroorotate dehydrogenase (quinone)</fullName>
        <ecNumber evidence="11">1.3.5.2</ecNumber>
    </recommendedName>
    <alternativeName>
        <fullName evidence="11">DHOdehase</fullName>
        <shortName evidence="11">DHOD</shortName>
        <shortName evidence="11">DHODase</shortName>
    </alternativeName>
    <alternativeName>
        <fullName evidence="11">Dihydroorotate oxidase</fullName>
    </alternativeName>
</protein>
<keyword evidence="6 11" id="KW-0288">FMN</keyword>
<dbReference type="HAMAP" id="MF_00225">
    <property type="entry name" value="DHO_dh_type2"/>
    <property type="match status" value="1"/>
</dbReference>
<evidence type="ECO:0000256" key="8">
    <source>
        <dbReference type="ARBA" id="ARBA00023002"/>
    </source>
</evidence>
<evidence type="ECO:0000256" key="11">
    <source>
        <dbReference type="HAMAP-Rule" id="MF_00225"/>
    </source>
</evidence>
<dbReference type="PANTHER" id="PTHR48109">
    <property type="entry name" value="DIHYDROOROTATE DEHYDROGENASE (QUINONE), MITOCHONDRIAL-RELATED"/>
    <property type="match status" value="1"/>
</dbReference>
<dbReference type="SUPFAM" id="SSF51395">
    <property type="entry name" value="FMN-linked oxidoreductases"/>
    <property type="match status" value="1"/>
</dbReference>
<keyword evidence="11" id="KW-1003">Cell membrane</keyword>
<evidence type="ECO:0000256" key="9">
    <source>
        <dbReference type="ARBA" id="ARBA00023136"/>
    </source>
</evidence>
<evidence type="ECO:0000259" key="12">
    <source>
        <dbReference type="Pfam" id="PF01180"/>
    </source>
</evidence>
<dbReference type="GO" id="GO:0006207">
    <property type="term" value="P:'de novo' pyrimidine nucleobase biosynthetic process"/>
    <property type="evidence" value="ECO:0007669"/>
    <property type="project" value="UniProtKB-UniRule"/>
</dbReference>
<dbReference type="EC" id="1.3.5.2" evidence="11"/>
<dbReference type="NCBIfam" id="NF003645">
    <property type="entry name" value="PRK05286.1-2"/>
    <property type="match status" value="1"/>
</dbReference>
<dbReference type="Proteomes" id="UP000322214">
    <property type="component" value="Chromosome"/>
</dbReference>
<feature type="binding site" evidence="11">
    <location>
        <position position="281"/>
    </location>
    <ligand>
        <name>FMN</name>
        <dbReference type="ChEBI" id="CHEBI:58210"/>
    </ligand>
</feature>
<comment type="similarity">
    <text evidence="4 11">Belongs to the dihydroorotate dehydrogenase family. Type 2 subfamily.</text>
</comment>
<feature type="binding site" evidence="11">
    <location>
        <position position="148"/>
    </location>
    <ligand>
        <name>FMN</name>
        <dbReference type="ChEBI" id="CHEBI:58210"/>
    </ligand>
</feature>
<evidence type="ECO:0000313" key="13">
    <source>
        <dbReference type="EMBL" id="QEG20957.1"/>
    </source>
</evidence>
<dbReference type="GO" id="GO:0044205">
    <property type="term" value="P:'de novo' UMP biosynthetic process"/>
    <property type="evidence" value="ECO:0007669"/>
    <property type="project" value="UniProtKB-UniRule"/>
</dbReference>
<dbReference type="PANTHER" id="PTHR48109:SF4">
    <property type="entry name" value="DIHYDROOROTATE DEHYDROGENASE (QUINONE), MITOCHONDRIAL"/>
    <property type="match status" value="1"/>
</dbReference>
<proteinExistence type="inferred from homology"/>
<evidence type="ECO:0000313" key="14">
    <source>
        <dbReference type="Proteomes" id="UP000322214"/>
    </source>
</evidence>
<keyword evidence="7 11" id="KW-0665">Pyrimidine biosynthesis</keyword>
<dbReference type="NCBIfam" id="TIGR01036">
    <property type="entry name" value="pyrD_sub2"/>
    <property type="match status" value="1"/>
</dbReference>
<dbReference type="InterPro" id="IPR050074">
    <property type="entry name" value="DHO_dehydrogenase"/>
</dbReference>
<evidence type="ECO:0000256" key="10">
    <source>
        <dbReference type="ARBA" id="ARBA00048639"/>
    </source>
</evidence>
<dbReference type="InterPro" id="IPR005719">
    <property type="entry name" value="Dihydroorotate_DH_2"/>
</dbReference>
<comment type="subcellular location">
    <subcellularLocation>
        <location evidence="11">Cell membrane</location>
        <topology evidence="11">Peripheral membrane protein</topology>
    </subcellularLocation>
    <subcellularLocation>
        <location evidence="2">Membrane</location>
    </subcellularLocation>
</comment>
<keyword evidence="14" id="KW-1185">Reference proteome</keyword>
<gene>
    <name evidence="11 13" type="primary">pyrD</name>
    <name evidence="13" type="ORF">MFFC18_08080</name>
</gene>
<comment type="cofactor">
    <cofactor evidence="11">
        <name>FMN</name>
        <dbReference type="ChEBI" id="CHEBI:58210"/>
    </cofactor>
    <text evidence="11">Binds 1 FMN per subunit.</text>
</comment>
<feature type="binding site" evidence="11">
    <location>
        <position position="72"/>
    </location>
    <ligand>
        <name>substrate</name>
    </ligand>
</feature>